<evidence type="ECO:0000313" key="2">
    <source>
        <dbReference type="EMBL" id="KAK0621173.1"/>
    </source>
</evidence>
<reference evidence="2" key="1">
    <citation type="submission" date="2023-06" db="EMBL/GenBank/DDBJ databases">
        <title>Genome-scale phylogeny and comparative genomics of the fungal order Sordariales.</title>
        <authorList>
            <consortium name="Lawrence Berkeley National Laboratory"/>
            <person name="Hensen N."/>
            <person name="Bonometti L."/>
            <person name="Westerberg I."/>
            <person name="Brannstrom I.O."/>
            <person name="Guillou S."/>
            <person name="Cros-Aarteil S."/>
            <person name="Calhoun S."/>
            <person name="Haridas S."/>
            <person name="Kuo A."/>
            <person name="Mondo S."/>
            <person name="Pangilinan J."/>
            <person name="Riley R."/>
            <person name="LaButti K."/>
            <person name="Andreopoulos B."/>
            <person name="Lipzen A."/>
            <person name="Chen C."/>
            <person name="Yanf M."/>
            <person name="Daum C."/>
            <person name="Ng V."/>
            <person name="Clum A."/>
            <person name="Steindorff A."/>
            <person name="Ohm R."/>
            <person name="Martin F."/>
            <person name="Silar P."/>
            <person name="Natvig D."/>
            <person name="Lalanne C."/>
            <person name="Gautier V."/>
            <person name="Ament-velasquez S.L."/>
            <person name="Kruys A."/>
            <person name="Hutchinson M.I."/>
            <person name="Powell A.J."/>
            <person name="Barry K."/>
            <person name="Miller A.N."/>
            <person name="Grigoriev I.V."/>
            <person name="Debuchy R."/>
            <person name="Gladieux P."/>
            <person name="Thoren M.H."/>
            <person name="Johannesson H."/>
        </authorList>
    </citation>
    <scope>NUCLEOTIDE SEQUENCE</scope>
    <source>
        <strain evidence="2">SMH3391-2</strain>
    </source>
</reference>
<evidence type="ECO:0000313" key="3">
    <source>
        <dbReference type="Proteomes" id="UP001174934"/>
    </source>
</evidence>
<protein>
    <submittedName>
        <fullName evidence="2">Uncharacterized protein</fullName>
    </submittedName>
</protein>
<proteinExistence type="predicted"/>
<dbReference type="Proteomes" id="UP001174934">
    <property type="component" value="Unassembled WGS sequence"/>
</dbReference>
<evidence type="ECO:0000256" key="1">
    <source>
        <dbReference type="SAM" id="MobiDB-lite"/>
    </source>
</evidence>
<name>A0AA40C1M2_9PEZI</name>
<dbReference type="EMBL" id="JAULSR010000004">
    <property type="protein sequence ID" value="KAK0621173.1"/>
    <property type="molecule type" value="Genomic_DNA"/>
</dbReference>
<sequence length="505" mass="57708">MVGVPGKFKGCNTCRPEWAVFQSPPRVVKSSKKGKASSSKSQDRAELTPDEPQGRLELVPIEPLQSAWSDLISLSNLDKRFQVQIAALFTSLPSIIREAGDDDDDDGGGKLSSLSLPSYENPDVQPFLNQDEFWLRSQCLIYLSPPDENQNEIMQITTDSICLFLFEHNHSLSLSHQPPWKDPAVQNDIRRPGPLAFRTFPDHHFFVRVWRPAHISTALLNRTPTFLAAQEWLTTPWEIHPKCYLDYLMDKISLLPAVFHRADRMLAQAPTLARRLMAQDLLNNCLNIERDLDEWYALASPAGGVYQQQQHQQHSNLSNAGSIPFSTTYAFRDSVSSLMFIYYWMSLVLFYPCIDQIYWAIYEPVVDDPAAAAAAIISSQQQPMPIWQQQHHPQQHHLQHSQPHPNNSSNLHISWLKYGPKEVRELAANICRSLDYALNMTVQPDLLTTPLFVVRRFYEQQAVMGAGDGRLELMWCDGFRARLVVKGRDIQEVVQDKRWQDLASY</sequence>
<keyword evidence="3" id="KW-1185">Reference proteome</keyword>
<accession>A0AA40C1M2</accession>
<dbReference type="PANTHER" id="PTHR38111:SF9">
    <property type="entry name" value="ZN(2)-C6 FUNGAL-TYPE DOMAIN-CONTAINING PROTEIN"/>
    <property type="match status" value="1"/>
</dbReference>
<dbReference type="AlphaFoldDB" id="A0AA40C1M2"/>
<dbReference type="InterPro" id="IPR053178">
    <property type="entry name" value="Osmoadaptation_assoc"/>
</dbReference>
<feature type="region of interest" description="Disordered" evidence="1">
    <location>
        <begin position="25"/>
        <end position="55"/>
    </location>
</feature>
<gene>
    <name evidence="2" type="ORF">B0T17DRAFT_508546</name>
</gene>
<dbReference type="PANTHER" id="PTHR38111">
    <property type="entry name" value="ZN(2)-C6 FUNGAL-TYPE DOMAIN-CONTAINING PROTEIN-RELATED"/>
    <property type="match status" value="1"/>
</dbReference>
<comment type="caution">
    <text evidence="2">The sequence shown here is derived from an EMBL/GenBank/DDBJ whole genome shotgun (WGS) entry which is preliminary data.</text>
</comment>
<feature type="region of interest" description="Disordered" evidence="1">
    <location>
        <begin position="388"/>
        <end position="407"/>
    </location>
</feature>
<organism evidence="2 3">
    <name type="scientific">Bombardia bombarda</name>
    <dbReference type="NCBI Taxonomy" id="252184"/>
    <lineage>
        <taxon>Eukaryota</taxon>
        <taxon>Fungi</taxon>
        <taxon>Dikarya</taxon>
        <taxon>Ascomycota</taxon>
        <taxon>Pezizomycotina</taxon>
        <taxon>Sordariomycetes</taxon>
        <taxon>Sordariomycetidae</taxon>
        <taxon>Sordariales</taxon>
        <taxon>Lasiosphaeriaceae</taxon>
        <taxon>Bombardia</taxon>
    </lineage>
</organism>